<dbReference type="Pfam" id="PF13561">
    <property type="entry name" value="adh_short_C2"/>
    <property type="match status" value="1"/>
</dbReference>
<dbReference type="EMBL" id="PNYC01000021">
    <property type="protein sequence ID" value="PMS32641.1"/>
    <property type="molecule type" value="Genomic_DNA"/>
</dbReference>
<dbReference type="CDD" id="cd05233">
    <property type="entry name" value="SDR_c"/>
    <property type="match status" value="1"/>
</dbReference>
<evidence type="ECO:0000313" key="4">
    <source>
        <dbReference type="Proteomes" id="UP000235777"/>
    </source>
</evidence>
<sequence>MGRLDQKVAIITGAASGIGRACALRFAAEGAAVVVADLNEEGGEGTVTACRESGGRAIFQKTDVTSEPAVKELIARAVGEFGKLDVMFNNAAIPGATGPLEKIDVDAWDRSVTLVLRSVFLGIKHSVPELRKIGGGSIISTGSIAAIRGFPNLHAYSAAKAGVANLTRSAALEFGKEWIRVNCLCPGPTVTSFSQRGSDEEVEAAAANRHPIPRAGRPEDMTGMAVYLASDESRWVTGQIMVIDGGTTLGTTISASRPPSYSSDSK</sequence>
<evidence type="ECO:0000256" key="2">
    <source>
        <dbReference type="ARBA" id="ARBA00023002"/>
    </source>
</evidence>
<dbReference type="PRINTS" id="PR00081">
    <property type="entry name" value="GDHRDH"/>
</dbReference>
<keyword evidence="4" id="KW-1185">Reference proteome</keyword>
<evidence type="ECO:0000256" key="1">
    <source>
        <dbReference type="ARBA" id="ARBA00006484"/>
    </source>
</evidence>
<name>A0A2N7WTH8_9BURK</name>
<dbReference type="PROSITE" id="PS00061">
    <property type="entry name" value="ADH_SHORT"/>
    <property type="match status" value="1"/>
</dbReference>
<dbReference type="InterPro" id="IPR020904">
    <property type="entry name" value="Sc_DH/Rdtase_CS"/>
</dbReference>
<accession>A0A2N7WTH8</accession>
<dbReference type="PANTHER" id="PTHR24321">
    <property type="entry name" value="DEHYDROGENASES, SHORT CHAIN"/>
    <property type="match status" value="1"/>
</dbReference>
<dbReference type="PANTHER" id="PTHR24321:SF11">
    <property type="entry name" value="BLR0893 PROTEIN"/>
    <property type="match status" value="1"/>
</dbReference>
<evidence type="ECO:0000313" key="3">
    <source>
        <dbReference type="EMBL" id="PMS32641.1"/>
    </source>
</evidence>
<dbReference type="GO" id="GO:0016491">
    <property type="term" value="F:oxidoreductase activity"/>
    <property type="evidence" value="ECO:0007669"/>
    <property type="project" value="UniProtKB-KW"/>
</dbReference>
<reference evidence="3 4" key="1">
    <citation type="submission" date="2018-01" db="EMBL/GenBank/DDBJ databases">
        <title>Whole genome analyses suggest that Burkholderia sensu lato contains two further novel genera in the rhizoxinica-symbiotica group Mycetohabitans gen. nov., and Trinickia gen. nov.: implications for the evolution of diazotrophy and nodulation in the Burkholderiaceae.</title>
        <authorList>
            <person name="Estrada-de los Santos P."/>
            <person name="Palmer M."/>
            <person name="Chavez-Ramirez B."/>
            <person name="Beukes C."/>
            <person name="Steenkamp E.T."/>
            <person name="Hirsch A.M."/>
            <person name="Manyaka P."/>
            <person name="Maluk M."/>
            <person name="Lafos M."/>
            <person name="Crook M."/>
            <person name="Gross E."/>
            <person name="Simon M.F."/>
            <person name="Bueno dos Reis Junior F."/>
            <person name="Poole P.S."/>
            <person name="Venter S.N."/>
            <person name="James E.K."/>
        </authorList>
    </citation>
    <scope>NUCLEOTIDE SEQUENCE [LARGE SCALE GENOMIC DNA]</scope>
    <source>
        <strain evidence="3 4">JPY 581</strain>
    </source>
</reference>
<dbReference type="Gene3D" id="3.40.50.720">
    <property type="entry name" value="NAD(P)-binding Rossmann-like Domain"/>
    <property type="match status" value="1"/>
</dbReference>
<dbReference type="AlphaFoldDB" id="A0A2N7WTH8"/>
<dbReference type="InterPro" id="IPR036291">
    <property type="entry name" value="NAD(P)-bd_dom_sf"/>
</dbReference>
<dbReference type="RefSeq" id="WP_018441860.1">
    <property type="nucleotide sequence ID" value="NZ_KB890180.1"/>
</dbReference>
<dbReference type="NCBIfam" id="NF005559">
    <property type="entry name" value="PRK07231.1"/>
    <property type="match status" value="1"/>
</dbReference>
<gene>
    <name evidence="3" type="ORF">C0Z20_26085</name>
</gene>
<organism evidence="3 4">
    <name type="scientific">Trinickia symbiotica</name>
    <dbReference type="NCBI Taxonomy" id="863227"/>
    <lineage>
        <taxon>Bacteria</taxon>
        <taxon>Pseudomonadati</taxon>
        <taxon>Pseudomonadota</taxon>
        <taxon>Betaproteobacteria</taxon>
        <taxon>Burkholderiales</taxon>
        <taxon>Burkholderiaceae</taxon>
        <taxon>Trinickia</taxon>
    </lineage>
</organism>
<proteinExistence type="inferred from homology"/>
<protein>
    <submittedName>
        <fullName evidence="3">SDR family oxidoreductase</fullName>
    </submittedName>
</protein>
<keyword evidence="2" id="KW-0560">Oxidoreductase</keyword>
<dbReference type="SUPFAM" id="SSF51735">
    <property type="entry name" value="NAD(P)-binding Rossmann-fold domains"/>
    <property type="match status" value="1"/>
</dbReference>
<dbReference type="OrthoDB" id="9178657at2"/>
<dbReference type="STRING" id="863227.GCA_000373005_03276"/>
<comment type="similarity">
    <text evidence="1">Belongs to the short-chain dehydrogenases/reductases (SDR) family.</text>
</comment>
<dbReference type="PRINTS" id="PR00080">
    <property type="entry name" value="SDRFAMILY"/>
</dbReference>
<dbReference type="FunFam" id="3.40.50.720:FF:000084">
    <property type="entry name" value="Short-chain dehydrogenase reductase"/>
    <property type="match status" value="1"/>
</dbReference>
<comment type="caution">
    <text evidence="3">The sequence shown here is derived from an EMBL/GenBank/DDBJ whole genome shotgun (WGS) entry which is preliminary data.</text>
</comment>
<dbReference type="InterPro" id="IPR002347">
    <property type="entry name" value="SDR_fam"/>
</dbReference>
<dbReference type="Proteomes" id="UP000235777">
    <property type="component" value="Unassembled WGS sequence"/>
</dbReference>